<dbReference type="InterPro" id="IPR023214">
    <property type="entry name" value="HAD_sf"/>
</dbReference>
<sequence length="199" mass="23170">MLMMKYKHIIFDFGNVIVTFGEKQLIGPFCPSPEDSAIMKQAIFHAWDDLDRGTIDYEEYMEHAASLAPERLRPNIRQFAREWCLHLTPLEETWELIHDLKKKGFSLYILSNASAHFAAHADYYEITKEFDGIVFSAPVQMMKPEPDIYRYLFETYHLNPEECFFLDDKEENVRSGNAFGMDGIVFTGNVAEVRKILEV</sequence>
<evidence type="ECO:0000313" key="1">
    <source>
        <dbReference type="EMBL" id="RGC24483.1"/>
    </source>
</evidence>
<dbReference type="SFLD" id="SFLDS00003">
    <property type="entry name" value="Haloacid_Dehalogenase"/>
    <property type="match status" value="1"/>
</dbReference>
<dbReference type="AlphaFoldDB" id="A0A3E2WE94"/>
<dbReference type="CDD" id="cd02603">
    <property type="entry name" value="HAD_sEH-N_like"/>
    <property type="match status" value="1"/>
</dbReference>
<accession>A0A3E2WE94</accession>
<dbReference type="InterPro" id="IPR006439">
    <property type="entry name" value="HAD-SF_hydro_IA"/>
</dbReference>
<organism evidence="1 2">
    <name type="scientific">Hungatella hathewayi</name>
    <dbReference type="NCBI Taxonomy" id="154046"/>
    <lineage>
        <taxon>Bacteria</taxon>
        <taxon>Bacillati</taxon>
        <taxon>Bacillota</taxon>
        <taxon>Clostridia</taxon>
        <taxon>Lachnospirales</taxon>
        <taxon>Lachnospiraceae</taxon>
        <taxon>Hungatella</taxon>
    </lineage>
</organism>
<dbReference type="PANTHER" id="PTHR43611">
    <property type="entry name" value="ALPHA-D-GLUCOSE 1-PHOSPHATE PHOSPHATASE"/>
    <property type="match status" value="1"/>
</dbReference>
<dbReference type="InterPro" id="IPR036412">
    <property type="entry name" value="HAD-like_sf"/>
</dbReference>
<dbReference type="SUPFAM" id="SSF56784">
    <property type="entry name" value="HAD-like"/>
    <property type="match status" value="1"/>
</dbReference>
<dbReference type="PANTHER" id="PTHR43611:SF3">
    <property type="entry name" value="FLAVIN MONONUCLEOTIDE HYDROLASE 1, CHLOROPLATIC"/>
    <property type="match status" value="1"/>
</dbReference>
<gene>
    <name evidence="1" type="ORF">DWX41_21385</name>
</gene>
<dbReference type="Pfam" id="PF00702">
    <property type="entry name" value="Hydrolase"/>
    <property type="match status" value="1"/>
</dbReference>
<dbReference type="Gene3D" id="3.40.50.1000">
    <property type="entry name" value="HAD superfamily/HAD-like"/>
    <property type="match status" value="1"/>
</dbReference>
<protein>
    <submittedName>
        <fullName evidence="1">HAD family phosphatase</fullName>
    </submittedName>
</protein>
<name>A0A3E2WE94_9FIRM</name>
<dbReference type="NCBIfam" id="TIGR01509">
    <property type="entry name" value="HAD-SF-IA-v3"/>
    <property type="match status" value="1"/>
</dbReference>
<comment type="caution">
    <text evidence="1">The sequence shown here is derived from an EMBL/GenBank/DDBJ whole genome shotgun (WGS) entry which is preliminary data.</text>
</comment>
<dbReference type="SFLD" id="SFLDG01129">
    <property type="entry name" value="C1.5:_HAD__Beta-PGM__Phosphata"/>
    <property type="match status" value="1"/>
</dbReference>
<dbReference type="EMBL" id="QVIA01000037">
    <property type="protein sequence ID" value="RGC24483.1"/>
    <property type="molecule type" value="Genomic_DNA"/>
</dbReference>
<dbReference type="InterPro" id="IPR023198">
    <property type="entry name" value="PGP-like_dom2"/>
</dbReference>
<dbReference type="Proteomes" id="UP000261111">
    <property type="component" value="Unassembled WGS sequence"/>
</dbReference>
<dbReference type="Gene3D" id="1.10.150.240">
    <property type="entry name" value="Putative phosphatase, domain 2"/>
    <property type="match status" value="1"/>
</dbReference>
<proteinExistence type="predicted"/>
<evidence type="ECO:0000313" key="2">
    <source>
        <dbReference type="Proteomes" id="UP000261111"/>
    </source>
</evidence>
<reference evidence="1 2" key="1">
    <citation type="submission" date="2018-08" db="EMBL/GenBank/DDBJ databases">
        <title>A genome reference for cultivated species of the human gut microbiota.</title>
        <authorList>
            <person name="Zou Y."/>
            <person name="Xue W."/>
            <person name="Luo G."/>
        </authorList>
    </citation>
    <scope>NUCLEOTIDE SEQUENCE [LARGE SCALE GENOMIC DNA]</scope>
    <source>
        <strain evidence="1 2">AF19-21</strain>
    </source>
</reference>
<dbReference type="PRINTS" id="PR00413">
    <property type="entry name" value="HADHALOGNASE"/>
</dbReference>